<gene>
    <name evidence="2" type="ORF">RAJCM14343_3271</name>
</gene>
<organism evidence="2 3">
    <name type="scientific">Rhodococcus aetherivorans</name>
    <dbReference type="NCBI Taxonomy" id="191292"/>
    <lineage>
        <taxon>Bacteria</taxon>
        <taxon>Bacillati</taxon>
        <taxon>Actinomycetota</taxon>
        <taxon>Actinomycetes</taxon>
        <taxon>Mycobacteriales</taxon>
        <taxon>Nocardiaceae</taxon>
        <taxon>Rhodococcus</taxon>
    </lineage>
</organism>
<proteinExistence type="predicted"/>
<dbReference type="EMBL" id="BLAH01000089">
    <property type="protein sequence ID" value="GES38011.1"/>
    <property type="molecule type" value="Genomic_DNA"/>
</dbReference>
<comment type="caution">
    <text evidence="2">The sequence shown here is derived from an EMBL/GenBank/DDBJ whole genome shotgun (WGS) entry which is preliminary data.</text>
</comment>
<accession>A0ABQ0YNG6</accession>
<protein>
    <submittedName>
        <fullName evidence="2">Uncharacterized protein</fullName>
    </submittedName>
</protein>
<dbReference type="Proteomes" id="UP000325466">
    <property type="component" value="Unassembled WGS sequence"/>
</dbReference>
<keyword evidence="3" id="KW-1185">Reference proteome</keyword>
<reference evidence="2 3" key="1">
    <citation type="journal article" date="2018" name="Biodegradation">
        <title>1,4-Dioxane degradation characteristics of Rhodococcus aetherivorans JCM 14343.</title>
        <authorList>
            <person name="Inoue D."/>
            <person name="Tsunoda T."/>
            <person name="Yamamoto N."/>
            <person name="Ike M."/>
            <person name="Sei K."/>
        </authorList>
    </citation>
    <scope>NUCLEOTIDE SEQUENCE [LARGE SCALE GENOMIC DNA]</scope>
    <source>
        <strain evidence="2 3">JCM 14343</strain>
    </source>
</reference>
<sequence length="145" mass="15631">MGHGHDARVGGGSDTPGTGRRHPERSGETRITPSVGRVGVGGGARGYRYRDRRAGAASVGGFSLRRCARDRRFDLRQRDGFRAQAAGGARSGRGPAASRTDRYVSVIERAGPSDPNRAYPSIRGVSGADGRHPPMRFRNLFETKR</sequence>
<evidence type="ECO:0000256" key="1">
    <source>
        <dbReference type="SAM" id="MobiDB-lite"/>
    </source>
</evidence>
<evidence type="ECO:0000313" key="2">
    <source>
        <dbReference type="EMBL" id="GES38011.1"/>
    </source>
</evidence>
<name>A0ABQ0YNG6_9NOCA</name>
<feature type="region of interest" description="Disordered" evidence="1">
    <location>
        <begin position="1"/>
        <end position="45"/>
    </location>
</feature>
<feature type="region of interest" description="Disordered" evidence="1">
    <location>
        <begin position="110"/>
        <end position="135"/>
    </location>
</feature>
<evidence type="ECO:0000313" key="3">
    <source>
        <dbReference type="Proteomes" id="UP000325466"/>
    </source>
</evidence>